<protein>
    <submittedName>
        <fullName evidence="1">Uncharacterized protein</fullName>
    </submittedName>
</protein>
<sequence length="202" mass="22453">MSAEPPSGKPASAALNDQVRELLLWVAVRGFVDKYELQMRWEHAAPIRHLVEVGLLGVDGGFVLVTPRGESQLSAALESLVGKDRVGLEGFYTAFEELDRELKALATEWQELRARPEEDPDRVVDVAERWAELDQQLRRAVVLSSAAGRLLGSYLPLLDSARQAFEGGDWDRLTGVAEDSYHSAWYAMHETLLRALGKQRAG</sequence>
<evidence type="ECO:0000313" key="1">
    <source>
        <dbReference type="EMBL" id="MBJ7600982.1"/>
    </source>
</evidence>
<dbReference type="EMBL" id="JAEKNR010000231">
    <property type="protein sequence ID" value="MBJ7600982.1"/>
    <property type="molecule type" value="Genomic_DNA"/>
</dbReference>
<name>A0A934NFM8_9BACT</name>
<comment type="caution">
    <text evidence="1">The sequence shown here is derived from an EMBL/GenBank/DDBJ whole genome shotgun (WGS) entry which is preliminary data.</text>
</comment>
<proteinExistence type="predicted"/>
<organism evidence="1 2">
    <name type="scientific">Candidatus Nephthysia bennettiae</name>
    <dbReference type="NCBI Taxonomy" id="3127016"/>
    <lineage>
        <taxon>Bacteria</taxon>
        <taxon>Bacillati</taxon>
        <taxon>Candidatus Dormiibacterota</taxon>
        <taxon>Candidatus Dormibacteria</taxon>
        <taxon>Candidatus Dormibacterales</taxon>
        <taxon>Candidatus Dormibacteraceae</taxon>
        <taxon>Candidatus Nephthysia</taxon>
    </lineage>
</organism>
<accession>A0A934NFM8</accession>
<dbReference type="AlphaFoldDB" id="A0A934NFM8"/>
<gene>
    <name evidence="1" type="ORF">JF922_23295</name>
</gene>
<dbReference type="Proteomes" id="UP000612893">
    <property type="component" value="Unassembled WGS sequence"/>
</dbReference>
<reference evidence="1" key="1">
    <citation type="submission" date="2020-10" db="EMBL/GenBank/DDBJ databases">
        <title>Ca. Dormibacterota MAGs.</title>
        <authorList>
            <person name="Montgomery K."/>
        </authorList>
    </citation>
    <scope>NUCLEOTIDE SEQUENCE [LARGE SCALE GENOMIC DNA]</scope>
    <source>
        <strain evidence="1">SC8812_S17_10</strain>
    </source>
</reference>
<dbReference type="RefSeq" id="WP_338204987.1">
    <property type="nucleotide sequence ID" value="NZ_JAEKNR010000231.1"/>
</dbReference>
<keyword evidence="2" id="KW-1185">Reference proteome</keyword>
<evidence type="ECO:0000313" key="2">
    <source>
        <dbReference type="Proteomes" id="UP000612893"/>
    </source>
</evidence>